<dbReference type="AlphaFoldDB" id="A0A1C4YKS8"/>
<proteinExistence type="inferred from homology"/>
<comment type="similarity">
    <text evidence="7">Belongs to the glycosyltransferase 87 family.</text>
</comment>
<dbReference type="GO" id="GO:0016758">
    <property type="term" value="F:hexosyltransferase activity"/>
    <property type="evidence" value="ECO:0007669"/>
    <property type="project" value="InterPro"/>
</dbReference>
<organism evidence="10 11">
    <name type="scientific">Micromonospora matsumotoense</name>
    <dbReference type="NCBI Taxonomy" id="121616"/>
    <lineage>
        <taxon>Bacteria</taxon>
        <taxon>Bacillati</taxon>
        <taxon>Actinomycetota</taxon>
        <taxon>Actinomycetes</taxon>
        <taxon>Micromonosporales</taxon>
        <taxon>Micromonosporaceae</taxon>
        <taxon>Micromonospora</taxon>
    </lineage>
</organism>
<feature type="transmembrane region" description="Helical" evidence="9">
    <location>
        <begin position="12"/>
        <end position="31"/>
    </location>
</feature>
<keyword evidence="6 9" id="KW-0472">Membrane</keyword>
<feature type="transmembrane region" description="Helical" evidence="9">
    <location>
        <begin position="361"/>
        <end position="384"/>
    </location>
</feature>
<keyword evidence="11" id="KW-1185">Reference proteome</keyword>
<evidence type="ECO:0000256" key="8">
    <source>
        <dbReference type="SAM" id="MobiDB-lite"/>
    </source>
</evidence>
<evidence type="ECO:0000256" key="4">
    <source>
        <dbReference type="ARBA" id="ARBA00022692"/>
    </source>
</evidence>
<evidence type="ECO:0000313" key="10">
    <source>
        <dbReference type="EMBL" id="SCF21266.1"/>
    </source>
</evidence>
<gene>
    <name evidence="10" type="ORF">GA0070216_106296</name>
</gene>
<reference evidence="11" key="1">
    <citation type="submission" date="2016-06" db="EMBL/GenBank/DDBJ databases">
        <authorList>
            <person name="Varghese N."/>
            <person name="Submissions Spin"/>
        </authorList>
    </citation>
    <scope>NUCLEOTIDE SEQUENCE [LARGE SCALE GENOMIC DNA]</scope>
    <source>
        <strain evidence="11">DSM 44100</strain>
    </source>
</reference>
<keyword evidence="4 9" id="KW-0812">Transmembrane</keyword>
<evidence type="ECO:0000256" key="2">
    <source>
        <dbReference type="ARBA" id="ARBA00022475"/>
    </source>
</evidence>
<feature type="transmembrane region" description="Helical" evidence="9">
    <location>
        <begin position="198"/>
        <end position="216"/>
    </location>
</feature>
<dbReference type="RefSeq" id="WP_091246123.1">
    <property type="nucleotide sequence ID" value="NZ_FMCU01000006.1"/>
</dbReference>
<evidence type="ECO:0000256" key="9">
    <source>
        <dbReference type="SAM" id="Phobius"/>
    </source>
</evidence>
<dbReference type="Proteomes" id="UP000198797">
    <property type="component" value="Unassembled WGS sequence"/>
</dbReference>
<dbReference type="Pfam" id="PF09594">
    <property type="entry name" value="GT87"/>
    <property type="match status" value="1"/>
</dbReference>
<keyword evidence="2" id="KW-1003">Cell membrane</keyword>
<evidence type="ECO:0000256" key="3">
    <source>
        <dbReference type="ARBA" id="ARBA00022679"/>
    </source>
</evidence>
<accession>A0A1C4YKS8</accession>
<feature type="transmembrane region" description="Helical" evidence="9">
    <location>
        <begin position="311"/>
        <end position="328"/>
    </location>
</feature>
<evidence type="ECO:0000256" key="1">
    <source>
        <dbReference type="ARBA" id="ARBA00004651"/>
    </source>
</evidence>
<name>A0A1C4YKS8_9ACTN</name>
<feature type="transmembrane region" description="Helical" evidence="9">
    <location>
        <begin position="335"/>
        <end position="355"/>
    </location>
</feature>
<feature type="transmembrane region" description="Helical" evidence="9">
    <location>
        <begin position="88"/>
        <end position="108"/>
    </location>
</feature>
<dbReference type="EMBL" id="FMCU01000006">
    <property type="protein sequence ID" value="SCF21266.1"/>
    <property type="molecule type" value="Genomic_DNA"/>
</dbReference>
<comment type="subcellular location">
    <subcellularLocation>
        <location evidence="1">Cell membrane</location>
        <topology evidence="1">Multi-pass membrane protein</topology>
    </subcellularLocation>
</comment>
<evidence type="ECO:0000256" key="6">
    <source>
        <dbReference type="ARBA" id="ARBA00023136"/>
    </source>
</evidence>
<feature type="compositionally biased region" description="Low complexity" evidence="8">
    <location>
        <begin position="407"/>
        <end position="425"/>
    </location>
</feature>
<feature type="transmembrane region" description="Helical" evidence="9">
    <location>
        <begin position="167"/>
        <end position="191"/>
    </location>
</feature>
<evidence type="ECO:0000313" key="11">
    <source>
        <dbReference type="Proteomes" id="UP000198797"/>
    </source>
</evidence>
<feature type="transmembrane region" description="Helical" evidence="9">
    <location>
        <begin position="259"/>
        <end position="275"/>
    </location>
</feature>
<keyword evidence="5 9" id="KW-1133">Transmembrane helix</keyword>
<protein>
    <submittedName>
        <fullName evidence="10">Alpha-1,2-mannosyltransferase</fullName>
    </submittedName>
</protein>
<feature type="region of interest" description="Disordered" evidence="8">
    <location>
        <begin position="393"/>
        <end position="427"/>
    </location>
</feature>
<feature type="compositionally biased region" description="Gly residues" evidence="8">
    <location>
        <begin position="393"/>
        <end position="406"/>
    </location>
</feature>
<feature type="transmembrane region" description="Helical" evidence="9">
    <location>
        <begin position="114"/>
        <end position="133"/>
    </location>
</feature>
<sequence length="455" mass="48097">MAQGARRRTGQVVAVVVLAVAVAAFLSVAAVRHGFFDLKVYYGALTFWVHDHGEIYDYLKPGTQYGFTYPPFAALVMLPMAYLPWPAAITVSVAATVVVSAVLVWWLLDPVARRAGWTRWFVLAVALCLAAAFEPMRETVNFGQVNMLLLFLVAVDLLRLLPAGNRWAGVGIGVATAIKLTPGVFIVYLLITRRFRAAGTAVAASAAATLLAAALFPDATREFWTSALWNTDRVGELAFVSNQSLRGVVARLNPEHPSTLAWLALVLVTLAVWAWRCRVAVAVGDEATGLALTGALMCLVSPVTWVHHLVWLIPALILLVDNAVAAPAGGLRRRALLALAVAGYALLCSRIVWAWEKDFTGITGFLGSNTYVWISLALLVLLPIRTWGAPVGGRPGGPAGPTGRGGAARPAGPAGAAQRPAGSAGEPTGVAQFVEVDRGPAAGQRHRVAGPLAVG</sequence>
<keyword evidence="10" id="KW-0328">Glycosyltransferase</keyword>
<dbReference type="InterPro" id="IPR018584">
    <property type="entry name" value="GT87"/>
</dbReference>
<dbReference type="STRING" id="121616.GA0070216_106296"/>
<evidence type="ECO:0000256" key="7">
    <source>
        <dbReference type="ARBA" id="ARBA00024033"/>
    </source>
</evidence>
<evidence type="ECO:0000256" key="5">
    <source>
        <dbReference type="ARBA" id="ARBA00022989"/>
    </source>
</evidence>
<feature type="transmembrane region" description="Helical" evidence="9">
    <location>
        <begin position="287"/>
        <end position="305"/>
    </location>
</feature>
<dbReference type="OrthoDB" id="9774600at2"/>
<keyword evidence="3 10" id="KW-0808">Transferase</keyword>
<dbReference type="GO" id="GO:0005886">
    <property type="term" value="C:plasma membrane"/>
    <property type="evidence" value="ECO:0007669"/>
    <property type="project" value="UniProtKB-SubCell"/>
</dbReference>